<keyword evidence="7" id="KW-1185">Reference proteome</keyword>
<reference evidence="2" key="1">
    <citation type="submission" date="2023-06" db="EMBL/GenBank/DDBJ databases">
        <authorList>
            <person name="Kurt Z."/>
        </authorList>
    </citation>
    <scope>NUCLEOTIDE SEQUENCE</scope>
</reference>
<evidence type="ECO:0000313" key="3">
    <source>
        <dbReference type="EMBL" id="CAI9972882.1"/>
    </source>
</evidence>
<dbReference type="SMART" id="SM00248">
    <property type="entry name" value="ANK"/>
    <property type="match status" value="2"/>
</dbReference>
<dbReference type="EMBL" id="CAXDID020000296">
    <property type="protein sequence ID" value="CAL6072606.1"/>
    <property type="molecule type" value="Genomic_DNA"/>
</dbReference>
<gene>
    <name evidence="2" type="ORF">HINF_LOCUS47771</name>
    <name evidence="4" type="ORF">HINF_LOCUS55705</name>
    <name evidence="5" type="ORF">HINF_LOCUS60474</name>
    <name evidence="3" type="ORF">HINF_LOCUS60527</name>
    <name evidence="6" type="ORF">HINF_LOCUS72338</name>
    <name evidence="1" type="ORF">HINF_LOCUS8648</name>
</gene>
<evidence type="ECO:0000313" key="7">
    <source>
        <dbReference type="Proteomes" id="UP001642409"/>
    </source>
</evidence>
<dbReference type="EMBL" id="CATOUU010000209">
    <property type="protein sequence ID" value="CAI9921003.1"/>
    <property type="molecule type" value="Genomic_DNA"/>
</dbReference>
<dbReference type="EMBL" id="CAXDID020000572">
    <property type="protein sequence ID" value="CAL6103844.1"/>
    <property type="molecule type" value="Genomic_DNA"/>
</dbReference>
<dbReference type="InterPro" id="IPR036770">
    <property type="entry name" value="Ankyrin_rpt-contain_sf"/>
</dbReference>
<evidence type="ECO:0000313" key="1">
    <source>
        <dbReference type="EMBL" id="CAI9921003.1"/>
    </source>
</evidence>
<dbReference type="EMBL" id="CATOUU010001116">
    <property type="protein sequence ID" value="CAI9972882.1"/>
    <property type="molecule type" value="Genomic_DNA"/>
</dbReference>
<name>A0AA86QRH8_9EUKA</name>
<dbReference type="InterPro" id="IPR002110">
    <property type="entry name" value="Ankyrin_rpt"/>
</dbReference>
<dbReference type="EMBL" id="CATOUU010000928">
    <property type="protein sequence ID" value="CAI9960126.1"/>
    <property type="molecule type" value="Genomic_DNA"/>
</dbReference>
<evidence type="ECO:0000313" key="6">
    <source>
        <dbReference type="EMBL" id="CAL6103844.1"/>
    </source>
</evidence>
<proteinExistence type="predicted"/>
<evidence type="ECO:0000313" key="5">
    <source>
        <dbReference type="EMBL" id="CAL6081682.1"/>
    </source>
</evidence>
<evidence type="ECO:0000313" key="4">
    <source>
        <dbReference type="EMBL" id="CAL6072606.1"/>
    </source>
</evidence>
<dbReference type="Proteomes" id="UP001642409">
    <property type="component" value="Unassembled WGS sequence"/>
</dbReference>
<organism evidence="2">
    <name type="scientific">Hexamita inflata</name>
    <dbReference type="NCBI Taxonomy" id="28002"/>
    <lineage>
        <taxon>Eukaryota</taxon>
        <taxon>Metamonada</taxon>
        <taxon>Diplomonadida</taxon>
        <taxon>Hexamitidae</taxon>
        <taxon>Hexamitinae</taxon>
        <taxon>Hexamita</taxon>
    </lineage>
</organism>
<dbReference type="AlphaFoldDB" id="A0AA86QRH8"/>
<evidence type="ECO:0000313" key="2">
    <source>
        <dbReference type="EMBL" id="CAI9960126.1"/>
    </source>
</evidence>
<accession>A0AA86QRH8</accession>
<dbReference type="Pfam" id="PF00023">
    <property type="entry name" value="Ank"/>
    <property type="match status" value="1"/>
</dbReference>
<dbReference type="Gene3D" id="1.25.40.20">
    <property type="entry name" value="Ankyrin repeat-containing domain"/>
    <property type="match status" value="1"/>
</dbReference>
<dbReference type="EMBL" id="CAXDID020000354">
    <property type="protein sequence ID" value="CAL6081682.1"/>
    <property type="molecule type" value="Genomic_DNA"/>
</dbReference>
<protein>
    <submittedName>
        <fullName evidence="2">Ankyrin repeat protein 1</fullName>
    </submittedName>
    <submittedName>
        <fullName evidence="4">Ankyrin_repeat protein 1</fullName>
    </submittedName>
</protein>
<sequence length="286" mass="32618">MCKQKPDWFIGAQKCDLEYIKQNLKKYKGTIDKRETDEAQGIYNGFGAIHYACMEGHLELVKLIVKDEILLETGSTVMFSAPGFSTSTKYKLAEGSTCLSIALLRKHSSVAKFLIDFLEQNKDISAEFVGHTNAMGLTTYIVASICKLPEAYEILRHPLFVKREFVLVVKGDITPVFNAAYFGRIETARVLEAFANRNELKEIVYEMLLQRDNGKMSAIDLAIMDVDLVKFDCTKEERAEIQRIIYDLVKIAYLYAKKNDNEKWRKLAEQFMIGKSTTDVFGENIE</sequence>
<comment type="caution">
    <text evidence="2">The sequence shown here is derived from an EMBL/GenBank/DDBJ whole genome shotgun (WGS) entry which is preliminary data.</text>
</comment>
<dbReference type="SUPFAM" id="SSF48403">
    <property type="entry name" value="Ankyrin repeat"/>
    <property type="match status" value="1"/>
</dbReference>
<reference evidence="4 7" key="2">
    <citation type="submission" date="2024-07" db="EMBL/GenBank/DDBJ databases">
        <authorList>
            <person name="Akdeniz Z."/>
        </authorList>
    </citation>
    <scope>NUCLEOTIDE SEQUENCE [LARGE SCALE GENOMIC DNA]</scope>
</reference>